<dbReference type="OMA" id="CHENFLH"/>
<dbReference type="GO" id="GO:0016887">
    <property type="term" value="F:ATP hydrolysis activity"/>
    <property type="evidence" value="ECO:0007669"/>
    <property type="project" value="InterPro"/>
</dbReference>
<keyword evidence="4 10" id="KW-0347">Helicase</keyword>
<evidence type="ECO:0000256" key="6">
    <source>
        <dbReference type="ARBA" id="ARBA00047984"/>
    </source>
</evidence>
<dbReference type="Proteomes" id="UP000007148">
    <property type="component" value="Unassembled WGS sequence"/>
</dbReference>
<dbReference type="CDD" id="cd18791">
    <property type="entry name" value="SF2_C_RHA"/>
    <property type="match status" value="1"/>
</dbReference>
<accession>G4TVU9</accession>
<keyword evidence="3" id="KW-0378">Hydrolase</keyword>
<organism evidence="10 11">
    <name type="scientific">Serendipita indica (strain DSM 11827)</name>
    <name type="common">Root endophyte fungus</name>
    <name type="synonym">Piriformospora indica</name>
    <dbReference type="NCBI Taxonomy" id="1109443"/>
    <lineage>
        <taxon>Eukaryota</taxon>
        <taxon>Fungi</taxon>
        <taxon>Dikarya</taxon>
        <taxon>Basidiomycota</taxon>
        <taxon>Agaricomycotina</taxon>
        <taxon>Agaricomycetes</taxon>
        <taxon>Sebacinales</taxon>
        <taxon>Serendipitaceae</taxon>
        <taxon>Serendipita</taxon>
    </lineage>
</organism>
<dbReference type="Pfam" id="PF00271">
    <property type="entry name" value="Helicase_C"/>
    <property type="match status" value="1"/>
</dbReference>
<dbReference type="Pfam" id="PF13401">
    <property type="entry name" value="AAA_22"/>
    <property type="match status" value="1"/>
</dbReference>
<dbReference type="InterPro" id="IPR027417">
    <property type="entry name" value="P-loop_NTPase"/>
</dbReference>
<dbReference type="SMART" id="SM00490">
    <property type="entry name" value="HELICc"/>
    <property type="match status" value="1"/>
</dbReference>
<evidence type="ECO:0000313" key="10">
    <source>
        <dbReference type="EMBL" id="CCA75442.1"/>
    </source>
</evidence>
<dbReference type="Gene3D" id="1.20.120.1080">
    <property type="match status" value="1"/>
</dbReference>
<dbReference type="InterPro" id="IPR048333">
    <property type="entry name" value="HA2_WH"/>
</dbReference>
<dbReference type="OrthoDB" id="10253254at2759"/>
<dbReference type="Pfam" id="PF04408">
    <property type="entry name" value="WHD_HA2"/>
    <property type="match status" value="1"/>
</dbReference>
<dbReference type="GO" id="GO:0045943">
    <property type="term" value="P:positive regulation of transcription by RNA polymerase I"/>
    <property type="evidence" value="ECO:0007669"/>
    <property type="project" value="TreeGrafter"/>
</dbReference>
<dbReference type="GO" id="GO:0005524">
    <property type="term" value="F:ATP binding"/>
    <property type="evidence" value="ECO:0007669"/>
    <property type="project" value="UniProtKB-KW"/>
</dbReference>
<keyword evidence="5" id="KW-0067">ATP-binding</keyword>
<evidence type="ECO:0000256" key="4">
    <source>
        <dbReference type="ARBA" id="ARBA00022806"/>
    </source>
</evidence>
<dbReference type="AlphaFoldDB" id="G4TVU9"/>
<dbReference type="InterPro" id="IPR007502">
    <property type="entry name" value="Helicase-assoc_dom"/>
</dbReference>
<dbReference type="PANTHER" id="PTHR18934:SF118">
    <property type="entry name" value="ATP-DEPENDENT RNA HELICASE DHX33"/>
    <property type="match status" value="1"/>
</dbReference>
<dbReference type="EC" id="3.6.4.13" evidence="1"/>
<name>G4TVU9_SERID</name>
<dbReference type="InterPro" id="IPR049945">
    <property type="entry name" value="AAA_22"/>
</dbReference>
<dbReference type="SUPFAM" id="SSF52540">
    <property type="entry name" value="P-loop containing nucleoside triphosphate hydrolases"/>
    <property type="match status" value="1"/>
</dbReference>
<dbReference type="InterPro" id="IPR014001">
    <property type="entry name" value="Helicase_ATP-bd"/>
</dbReference>
<dbReference type="SMART" id="SM00847">
    <property type="entry name" value="HA2"/>
    <property type="match status" value="1"/>
</dbReference>
<evidence type="ECO:0000256" key="2">
    <source>
        <dbReference type="ARBA" id="ARBA00022741"/>
    </source>
</evidence>
<evidence type="ECO:0000313" key="11">
    <source>
        <dbReference type="Proteomes" id="UP000007148"/>
    </source>
</evidence>
<protein>
    <recommendedName>
        <fullName evidence="1">RNA helicase</fullName>
        <ecNumber evidence="1">3.6.4.13</ecNumber>
    </recommendedName>
</protein>
<dbReference type="SMART" id="SM00487">
    <property type="entry name" value="DEXDc"/>
    <property type="match status" value="1"/>
</dbReference>
<dbReference type="PROSITE" id="PS51192">
    <property type="entry name" value="HELICASE_ATP_BIND_1"/>
    <property type="match status" value="1"/>
</dbReference>
<feature type="domain" description="Helicase ATP-binding" evidence="8">
    <location>
        <begin position="56"/>
        <end position="238"/>
    </location>
</feature>
<proteinExistence type="predicted"/>
<dbReference type="InterPro" id="IPR011709">
    <property type="entry name" value="DEAD-box_helicase_OB_fold"/>
</dbReference>
<comment type="caution">
    <text evidence="10">The sequence shown here is derived from an EMBL/GenBank/DDBJ whole genome shotgun (WGS) entry which is preliminary data.</text>
</comment>
<evidence type="ECO:0000256" key="3">
    <source>
        <dbReference type="ARBA" id="ARBA00022801"/>
    </source>
</evidence>
<evidence type="ECO:0000259" key="9">
    <source>
        <dbReference type="PROSITE" id="PS51194"/>
    </source>
</evidence>
<dbReference type="Pfam" id="PF21010">
    <property type="entry name" value="HA2_C"/>
    <property type="match status" value="1"/>
</dbReference>
<feature type="region of interest" description="Disordered" evidence="7">
    <location>
        <begin position="1"/>
        <end position="27"/>
    </location>
</feature>
<dbReference type="FunFam" id="3.40.50.300:FF:000145">
    <property type="entry name" value="probable ATP-dependent RNA helicase DHX40"/>
    <property type="match status" value="1"/>
</dbReference>
<dbReference type="InterPro" id="IPR001650">
    <property type="entry name" value="Helicase_C-like"/>
</dbReference>
<sequence>MEDVGSRPNKKRRINDASTSNHADISATHGLQSGKLMALQRSRELLPIWPGKDAIVDAVKHSDSVVIIGEPGSGKTTQVPQYLLDAGLISPEGLIAVTQPRKVAATTIAARVAQERNAKLGSEVGYAIRFDDQSSPETRIKFYTDGMLLREMLNDSQLKRCDVVIVDEAHERTLRTDVLLANLKRIQKARSAEPNDKKEGKRKERWERRPLKIIVMSASLQAERFSRYLNNAPVLYVKGRQHPVRLFYSKTSQEDYLDSALRTFFQIHYEKEPGDVLIFLPGQEDIENLASTIKLYAAQRPMDSLDVAVRPLYAALPVAKQHEAFYKAPQNTRKCVLATNIAETSVTIPNIRFVIDCGLCNEKRYLAPEKGPGIERLSPTEISQSSAIQRAGRAGRDGPGKCFRLYTEQTYKQLLPAQIPEIKRCDLNFAILQQKSFGYDIEEMDLMDKPELNAVKASKTILKILGAVNQQFEITSVGKLMAKLPLEPHLARALLQSKENGCTKEVISIVSILSASSKVFYDLPNNEDREAAFQARSKFHHPSGDHLTLLNVFRAYDEISEGVKSSSSSNGQNGIGRGERKEWCRRQFLNERALAEATRIRDQLERACQQASIDPKQSCGDAHEPVLKSLFRGLVHHTALKQLDGSYKAGELPIKIHPSSVLCDKKPTGLMYEELVLTSFHYARCVSAFPPAWQMEWSDSLRKSL</sequence>
<keyword evidence="11" id="KW-1185">Reference proteome</keyword>
<dbReference type="PROSITE" id="PS51194">
    <property type="entry name" value="HELICASE_CTER"/>
    <property type="match status" value="1"/>
</dbReference>
<dbReference type="GO" id="GO:0003725">
    <property type="term" value="F:double-stranded RNA binding"/>
    <property type="evidence" value="ECO:0007669"/>
    <property type="project" value="TreeGrafter"/>
</dbReference>
<dbReference type="PANTHER" id="PTHR18934">
    <property type="entry name" value="ATP-DEPENDENT RNA HELICASE"/>
    <property type="match status" value="1"/>
</dbReference>
<evidence type="ECO:0000256" key="7">
    <source>
        <dbReference type="SAM" id="MobiDB-lite"/>
    </source>
</evidence>
<dbReference type="EMBL" id="CAFZ01000450">
    <property type="protein sequence ID" value="CCA75442.1"/>
    <property type="molecule type" value="Genomic_DNA"/>
</dbReference>
<reference evidence="10 11" key="1">
    <citation type="journal article" date="2011" name="PLoS Pathog.">
        <title>Endophytic Life Strategies Decoded by Genome and Transcriptome Analyses of the Mutualistic Root Symbiont Piriformospora indica.</title>
        <authorList>
            <person name="Zuccaro A."/>
            <person name="Lahrmann U."/>
            <person name="Guldener U."/>
            <person name="Langen G."/>
            <person name="Pfiffi S."/>
            <person name="Biedenkopf D."/>
            <person name="Wong P."/>
            <person name="Samans B."/>
            <person name="Grimm C."/>
            <person name="Basiewicz M."/>
            <person name="Murat C."/>
            <person name="Martin F."/>
            <person name="Kogel K.H."/>
        </authorList>
    </citation>
    <scope>NUCLEOTIDE SEQUENCE [LARGE SCALE GENOMIC DNA]</scope>
    <source>
        <strain evidence="10 11">DSM 11827</strain>
    </source>
</reference>
<evidence type="ECO:0000256" key="5">
    <source>
        <dbReference type="ARBA" id="ARBA00022840"/>
    </source>
</evidence>
<keyword evidence="2" id="KW-0547">Nucleotide-binding</keyword>
<evidence type="ECO:0000259" key="8">
    <source>
        <dbReference type="PROSITE" id="PS51192"/>
    </source>
</evidence>
<dbReference type="HOGENOM" id="CLU_001832_5_11_1"/>
<gene>
    <name evidence="10" type="ORF">PIIN_09425</name>
</gene>
<comment type="catalytic activity">
    <reaction evidence="6">
        <text>ATP + H2O = ADP + phosphate + H(+)</text>
        <dbReference type="Rhea" id="RHEA:13065"/>
        <dbReference type="ChEBI" id="CHEBI:15377"/>
        <dbReference type="ChEBI" id="CHEBI:15378"/>
        <dbReference type="ChEBI" id="CHEBI:30616"/>
        <dbReference type="ChEBI" id="CHEBI:43474"/>
        <dbReference type="ChEBI" id="CHEBI:456216"/>
        <dbReference type="EC" id="3.6.4.13"/>
    </reaction>
</comment>
<dbReference type="eggNOG" id="KOG0922">
    <property type="taxonomic scope" value="Eukaryota"/>
</dbReference>
<evidence type="ECO:0000256" key="1">
    <source>
        <dbReference type="ARBA" id="ARBA00012552"/>
    </source>
</evidence>
<dbReference type="STRING" id="1109443.G4TVU9"/>
<dbReference type="InParanoid" id="G4TVU9"/>
<dbReference type="Pfam" id="PF07717">
    <property type="entry name" value="OB_NTP_bind"/>
    <property type="match status" value="1"/>
</dbReference>
<dbReference type="Gene3D" id="3.40.50.300">
    <property type="entry name" value="P-loop containing nucleotide triphosphate hydrolases"/>
    <property type="match status" value="2"/>
</dbReference>
<feature type="domain" description="Helicase C-terminal" evidence="9">
    <location>
        <begin position="263"/>
        <end position="438"/>
    </location>
</feature>
<dbReference type="GO" id="GO:0003724">
    <property type="term" value="F:RNA helicase activity"/>
    <property type="evidence" value="ECO:0007669"/>
    <property type="project" value="UniProtKB-EC"/>
</dbReference>
<dbReference type="GO" id="GO:0005730">
    <property type="term" value="C:nucleolus"/>
    <property type="evidence" value="ECO:0007669"/>
    <property type="project" value="TreeGrafter"/>
</dbReference>